<proteinExistence type="predicted"/>
<sequence>MKKIILVLVFCISGKFMFAQLIDNLTIGLESNGAWYNDDKKTGSFFDGVNNDGDEHIRFNNYLKLDYTFLKNFTASVQVESYEPFALLNYSPNFEGTNIGTYSLNYKNSKFDVSVGHYYAQFGSGLILRNWEDRQLGINNALFGGKVNYNPTDFLSLTALYGKQRVGFDLSEGELFGFNTVFDVSNALKFEKTNLSLDVSYVGRKEATDIIDPEFNELTNAFSGSLDFSHNNFYSSVEYVTKGEDLIVQNINNTNIFPDDFVKNGNALLFNAGYSKSGFGLDATFRRLENMSFYSDRETAGNIYFENIVNFIPALTKQHDYLLTNIFVYQPQGVVNYTYDAGIFKVGEIGGQIDMYYKIKKNTPLGGKYGTKIAVNASYWAGLKGDINTDFENLDYDMDFLGFGSKYFSDISLEVRKKWNKKLSSIFYYVNQYANQKEMLSIFSAETIKTNILVAESTYKLGKGKSFRVEAQKLWSNSDDHDWIGGTIEYNFNSKFSIYINDIYNKGTDKDTEKTDYYNFGGSFTKGATRIGLNYGRQRAGLVCVGGVCRFVPEATGLTMNLTTSF</sequence>
<dbReference type="Pfam" id="PF19494">
    <property type="entry name" value="DUF6029"/>
    <property type="match status" value="1"/>
</dbReference>
<dbReference type="RefSeq" id="WP_379905344.1">
    <property type="nucleotide sequence ID" value="NZ_JBHULM010000011.1"/>
</dbReference>
<gene>
    <name evidence="2" type="ORF">ACFSSB_14070</name>
</gene>
<protein>
    <submittedName>
        <fullName evidence="2">DUF6029 family protein</fullName>
    </submittedName>
</protein>
<comment type="caution">
    <text evidence="2">The sequence shown here is derived from an EMBL/GenBank/DDBJ whole genome shotgun (WGS) entry which is preliminary data.</text>
</comment>
<name>A0ABW5K4C4_9FLAO</name>
<reference evidence="3" key="1">
    <citation type="journal article" date="2019" name="Int. J. Syst. Evol. Microbiol.">
        <title>The Global Catalogue of Microorganisms (GCM) 10K type strain sequencing project: providing services to taxonomists for standard genome sequencing and annotation.</title>
        <authorList>
            <consortium name="The Broad Institute Genomics Platform"/>
            <consortium name="The Broad Institute Genome Sequencing Center for Infectious Disease"/>
            <person name="Wu L."/>
            <person name="Ma J."/>
        </authorList>
    </citation>
    <scope>NUCLEOTIDE SEQUENCE [LARGE SCALE GENOMIC DNA]</scope>
    <source>
        <strain evidence="3">KCTC 42808</strain>
    </source>
</reference>
<feature type="signal peptide" evidence="1">
    <location>
        <begin position="1"/>
        <end position="21"/>
    </location>
</feature>
<feature type="chain" id="PRO_5045379877" evidence="1">
    <location>
        <begin position="22"/>
        <end position="566"/>
    </location>
</feature>
<evidence type="ECO:0000313" key="2">
    <source>
        <dbReference type="EMBL" id="MFD2543454.1"/>
    </source>
</evidence>
<accession>A0ABW5K4C4</accession>
<dbReference type="Proteomes" id="UP001597467">
    <property type="component" value="Unassembled WGS sequence"/>
</dbReference>
<organism evidence="2 3">
    <name type="scientific">Lacinutrix gracilariae</name>
    <dbReference type="NCBI Taxonomy" id="1747198"/>
    <lineage>
        <taxon>Bacteria</taxon>
        <taxon>Pseudomonadati</taxon>
        <taxon>Bacteroidota</taxon>
        <taxon>Flavobacteriia</taxon>
        <taxon>Flavobacteriales</taxon>
        <taxon>Flavobacteriaceae</taxon>
        <taxon>Lacinutrix</taxon>
    </lineage>
</organism>
<dbReference type="InterPro" id="IPR046070">
    <property type="entry name" value="DUF6029"/>
</dbReference>
<dbReference type="EMBL" id="JBHULM010000011">
    <property type="protein sequence ID" value="MFD2543454.1"/>
    <property type="molecule type" value="Genomic_DNA"/>
</dbReference>
<evidence type="ECO:0000313" key="3">
    <source>
        <dbReference type="Proteomes" id="UP001597467"/>
    </source>
</evidence>
<keyword evidence="3" id="KW-1185">Reference proteome</keyword>
<keyword evidence="1" id="KW-0732">Signal</keyword>
<evidence type="ECO:0000256" key="1">
    <source>
        <dbReference type="SAM" id="SignalP"/>
    </source>
</evidence>